<feature type="region of interest" description="Disordered" evidence="1">
    <location>
        <begin position="100"/>
        <end position="164"/>
    </location>
</feature>
<feature type="compositionally biased region" description="Pro residues" evidence="1">
    <location>
        <begin position="29"/>
        <end position="45"/>
    </location>
</feature>
<proteinExistence type="predicted"/>
<comment type="caution">
    <text evidence="2">The sequence shown here is derived from an EMBL/GenBank/DDBJ whole genome shotgun (WGS) entry which is preliminary data.</text>
</comment>
<name>A0A9N7TIA4_PLEPL</name>
<keyword evidence="3" id="KW-1185">Reference proteome</keyword>
<evidence type="ECO:0000256" key="1">
    <source>
        <dbReference type="SAM" id="MobiDB-lite"/>
    </source>
</evidence>
<gene>
    <name evidence="2" type="ORF">PLEPLA_LOCUS185</name>
</gene>
<feature type="compositionally biased region" description="Acidic residues" evidence="1">
    <location>
        <begin position="148"/>
        <end position="163"/>
    </location>
</feature>
<sequence length="185" mass="20208">MEPLPQLKKRVSKELSEDHPIQKVTHPSLLPPPPHPPPPPPPPSGLPEGESIAKRTETPRGQPVQGDDVRRSTIRFNTLVLSSSTGEQLCLQQFESGTNVAQDAFNPPHPPTSSHSGISQDLDVAAYQGPNKQRRLGPSQRTGVIVQQEEEDGEEEEEEEEEGSAWYKVKVGSAYGATLTETPQL</sequence>
<reference evidence="2" key="1">
    <citation type="submission" date="2020-03" db="EMBL/GenBank/DDBJ databases">
        <authorList>
            <person name="Weist P."/>
        </authorList>
    </citation>
    <scope>NUCLEOTIDE SEQUENCE</scope>
</reference>
<accession>A0A9N7TIA4</accession>
<feature type="region of interest" description="Disordered" evidence="1">
    <location>
        <begin position="1"/>
        <end position="72"/>
    </location>
</feature>
<evidence type="ECO:0000313" key="3">
    <source>
        <dbReference type="Proteomes" id="UP001153269"/>
    </source>
</evidence>
<feature type="compositionally biased region" description="Basic and acidic residues" evidence="1">
    <location>
        <begin position="12"/>
        <end position="21"/>
    </location>
</feature>
<protein>
    <submittedName>
        <fullName evidence="2">Uncharacterized protein</fullName>
    </submittedName>
</protein>
<dbReference type="Proteomes" id="UP001153269">
    <property type="component" value="Unassembled WGS sequence"/>
</dbReference>
<dbReference type="AlphaFoldDB" id="A0A9N7TIA4"/>
<organism evidence="2 3">
    <name type="scientific">Pleuronectes platessa</name>
    <name type="common">European plaice</name>
    <dbReference type="NCBI Taxonomy" id="8262"/>
    <lineage>
        <taxon>Eukaryota</taxon>
        <taxon>Metazoa</taxon>
        <taxon>Chordata</taxon>
        <taxon>Craniata</taxon>
        <taxon>Vertebrata</taxon>
        <taxon>Euteleostomi</taxon>
        <taxon>Actinopterygii</taxon>
        <taxon>Neopterygii</taxon>
        <taxon>Teleostei</taxon>
        <taxon>Neoteleostei</taxon>
        <taxon>Acanthomorphata</taxon>
        <taxon>Carangaria</taxon>
        <taxon>Pleuronectiformes</taxon>
        <taxon>Pleuronectoidei</taxon>
        <taxon>Pleuronectidae</taxon>
        <taxon>Pleuronectes</taxon>
    </lineage>
</organism>
<evidence type="ECO:0000313" key="2">
    <source>
        <dbReference type="EMBL" id="CAB1412493.1"/>
    </source>
</evidence>
<dbReference type="EMBL" id="CADEAL010000003">
    <property type="protein sequence ID" value="CAB1412493.1"/>
    <property type="molecule type" value="Genomic_DNA"/>
</dbReference>